<keyword evidence="7" id="KW-1185">Reference proteome</keyword>
<dbReference type="GO" id="GO:0001228">
    <property type="term" value="F:DNA-binding transcription activator activity, RNA polymerase II-specific"/>
    <property type="evidence" value="ECO:0007669"/>
    <property type="project" value="TreeGrafter"/>
</dbReference>
<dbReference type="OrthoDB" id="6247875at2759"/>
<feature type="compositionally biased region" description="Polar residues" evidence="4">
    <location>
        <begin position="1"/>
        <end position="11"/>
    </location>
</feature>
<proteinExistence type="predicted"/>
<dbReference type="Gene3D" id="1.10.30.10">
    <property type="entry name" value="High mobility group box domain"/>
    <property type="match status" value="1"/>
</dbReference>
<evidence type="ECO:0000259" key="5">
    <source>
        <dbReference type="PROSITE" id="PS50118"/>
    </source>
</evidence>
<accession>A0A550C928</accession>
<dbReference type="SMART" id="SM00398">
    <property type="entry name" value="HMG"/>
    <property type="match status" value="1"/>
</dbReference>
<dbReference type="InterPro" id="IPR036910">
    <property type="entry name" value="HMG_box_dom_sf"/>
</dbReference>
<name>A0A550C928_9AGAR</name>
<dbReference type="InterPro" id="IPR009071">
    <property type="entry name" value="HMG_box_dom"/>
</dbReference>
<evidence type="ECO:0000313" key="6">
    <source>
        <dbReference type="EMBL" id="TRM61304.1"/>
    </source>
</evidence>
<feature type="DNA-binding region" description="HMG box" evidence="3">
    <location>
        <begin position="36"/>
        <end position="104"/>
    </location>
</feature>
<evidence type="ECO:0000256" key="4">
    <source>
        <dbReference type="SAM" id="MobiDB-lite"/>
    </source>
</evidence>
<sequence length="242" mass="27047">MPVQRSYSLSRTHPCLPNPLDGDQVTCPSTNKKDKVPRPCNAFMYYRKDFWREYKASGGGLNQIEVSRIAGEKWKAVSAEKKAYYEDLAREGAAEHKRKYPEYKYNESSGKASRKSTTSRAAPRLPRPSPPSPPIAQASSSKSPVNHVASVARPVEVEVEVEVGVEAEVSESHPVYVQQMPTIVPNDPYFQTPRFTYPERSGATSWNDEDYANLARFAIKPHRMAVADTVFLSSVDGSRACF</sequence>
<dbReference type="EMBL" id="VDMD01000017">
    <property type="protein sequence ID" value="TRM61304.1"/>
    <property type="molecule type" value="Genomic_DNA"/>
</dbReference>
<dbReference type="GO" id="GO:0005634">
    <property type="term" value="C:nucleus"/>
    <property type="evidence" value="ECO:0007669"/>
    <property type="project" value="UniProtKB-UniRule"/>
</dbReference>
<evidence type="ECO:0000256" key="1">
    <source>
        <dbReference type="ARBA" id="ARBA00023125"/>
    </source>
</evidence>
<dbReference type="GO" id="GO:0000978">
    <property type="term" value="F:RNA polymerase II cis-regulatory region sequence-specific DNA binding"/>
    <property type="evidence" value="ECO:0007669"/>
    <property type="project" value="TreeGrafter"/>
</dbReference>
<gene>
    <name evidence="6" type="ORF">BD626DRAFT_584654</name>
</gene>
<dbReference type="Pfam" id="PF00505">
    <property type="entry name" value="HMG_box"/>
    <property type="match status" value="1"/>
</dbReference>
<dbReference type="PANTHER" id="PTHR10270">
    <property type="entry name" value="SOX TRANSCRIPTION FACTOR"/>
    <property type="match status" value="1"/>
</dbReference>
<comment type="caution">
    <text evidence="6">The sequence shown here is derived from an EMBL/GenBank/DDBJ whole genome shotgun (WGS) entry which is preliminary data.</text>
</comment>
<keyword evidence="1 3" id="KW-0238">DNA-binding</keyword>
<feature type="compositionally biased region" description="Polar residues" evidence="4">
    <location>
        <begin position="106"/>
        <end position="118"/>
    </location>
</feature>
<protein>
    <submittedName>
        <fullName evidence="6">High mobility group box domain-containing protein</fullName>
    </submittedName>
</protein>
<feature type="region of interest" description="Disordered" evidence="4">
    <location>
        <begin position="1"/>
        <end position="33"/>
    </location>
</feature>
<evidence type="ECO:0000256" key="3">
    <source>
        <dbReference type="PROSITE-ProRule" id="PRU00267"/>
    </source>
</evidence>
<keyword evidence="2" id="KW-0804">Transcription</keyword>
<dbReference type="PROSITE" id="PS50118">
    <property type="entry name" value="HMG_BOX_2"/>
    <property type="match status" value="1"/>
</dbReference>
<dbReference type="STRING" id="97359.A0A550C928"/>
<dbReference type="GO" id="GO:0030154">
    <property type="term" value="P:cell differentiation"/>
    <property type="evidence" value="ECO:0007669"/>
    <property type="project" value="TreeGrafter"/>
</dbReference>
<dbReference type="CDD" id="cd01389">
    <property type="entry name" value="HMG-box_ROX1-like"/>
    <property type="match status" value="1"/>
</dbReference>
<keyword evidence="3" id="KW-0539">Nucleus</keyword>
<dbReference type="PANTHER" id="PTHR10270:SF161">
    <property type="entry name" value="SEX-DETERMINING REGION Y PROTEIN"/>
    <property type="match status" value="1"/>
</dbReference>
<organism evidence="6 7">
    <name type="scientific">Schizophyllum amplum</name>
    <dbReference type="NCBI Taxonomy" id="97359"/>
    <lineage>
        <taxon>Eukaryota</taxon>
        <taxon>Fungi</taxon>
        <taxon>Dikarya</taxon>
        <taxon>Basidiomycota</taxon>
        <taxon>Agaricomycotina</taxon>
        <taxon>Agaricomycetes</taxon>
        <taxon>Agaricomycetidae</taxon>
        <taxon>Agaricales</taxon>
        <taxon>Schizophyllaceae</taxon>
        <taxon>Schizophyllum</taxon>
    </lineage>
</organism>
<dbReference type="AlphaFoldDB" id="A0A550C928"/>
<reference evidence="6 7" key="1">
    <citation type="journal article" date="2019" name="New Phytol.">
        <title>Comparative genomics reveals unique wood-decay strategies and fruiting body development in the Schizophyllaceae.</title>
        <authorList>
            <person name="Almasi E."/>
            <person name="Sahu N."/>
            <person name="Krizsan K."/>
            <person name="Balint B."/>
            <person name="Kovacs G.M."/>
            <person name="Kiss B."/>
            <person name="Cseklye J."/>
            <person name="Drula E."/>
            <person name="Henrissat B."/>
            <person name="Nagy I."/>
            <person name="Chovatia M."/>
            <person name="Adam C."/>
            <person name="LaButti K."/>
            <person name="Lipzen A."/>
            <person name="Riley R."/>
            <person name="Grigoriev I.V."/>
            <person name="Nagy L.G."/>
        </authorList>
    </citation>
    <scope>NUCLEOTIDE SEQUENCE [LARGE SCALE GENOMIC DNA]</scope>
    <source>
        <strain evidence="6 7">NL-1724</strain>
    </source>
</reference>
<feature type="compositionally biased region" description="Pro residues" evidence="4">
    <location>
        <begin position="125"/>
        <end position="134"/>
    </location>
</feature>
<dbReference type="InterPro" id="IPR050140">
    <property type="entry name" value="SRY-related_HMG-box_TF-like"/>
</dbReference>
<dbReference type="SUPFAM" id="SSF47095">
    <property type="entry name" value="HMG-box"/>
    <property type="match status" value="1"/>
</dbReference>
<evidence type="ECO:0000313" key="7">
    <source>
        <dbReference type="Proteomes" id="UP000320762"/>
    </source>
</evidence>
<dbReference type="Proteomes" id="UP000320762">
    <property type="component" value="Unassembled WGS sequence"/>
</dbReference>
<feature type="domain" description="HMG box" evidence="5">
    <location>
        <begin position="36"/>
        <end position="104"/>
    </location>
</feature>
<evidence type="ECO:0000256" key="2">
    <source>
        <dbReference type="ARBA" id="ARBA00023163"/>
    </source>
</evidence>
<feature type="compositionally biased region" description="Low complexity" evidence="4">
    <location>
        <begin position="135"/>
        <end position="147"/>
    </location>
</feature>
<feature type="region of interest" description="Disordered" evidence="4">
    <location>
        <begin position="100"/>
        <end position="147"/>
    </location>
</feature>